<accession>A0AAV7T7G0</accession>
<proteinExistence type="predicted"/>
<feature type="region of interest" description="Disordered" evidence="1">
    <location>
        <begin position="69"/>
        <end position="147"/>
    </location>
</feature>
<organism evidence="2 3">
    <name type="scientific">Pleurodeles waltl</name>
    <name type="common">Iberian ribbed newt</name>
    <dbReference type="NCBI Taxonomy" id="8319"/>
    <lineage>
        <taxon>Eukaryota</taxon>
        <taxon>Metazoa</taxon>
        <taxon>Chordata</taxon>
        <taxon>Craniata</taxon>
        <taxon>Vertebrata</taxon>
        <taxon>Euteleostomi</taxon>
        <taxon>Amphibia</taxon>
        <taxon>Batrachia</taxon>
        <taxon>Caudata</taxon>
        <taxon>Salamandroidea</taxon>
        <taxon>Salamandridae</taxon>
        <taxon>Pleurodelinae</taxon>
        <taxon>Pleurodeles</taxon>
    </lineage>
</organism>
<evidence type="ECO:0000313" key="3">
    <source>
        <dbReference type="Proteomes" id="UP001066276"/>
    </source>
</evidence>
<protein>
    <submittedName>
        <fullName evidence="2">Uncharacterized protein</fullName>
    </submittedName>
</protein>
<comment type="caution">
    <text evidence="2">The sequence shown here is derived from an EMBL/GenBank/DDBJ whole genome shotgun (WGS) entry which is preliminary data.</text>
</comment>
<keyword evidence="3" id="KW-1185">Reference proteome</keyword>
<sequence>MGWQAQCFWICADLGVESGPLPEEASASLLSLVSAVAFLGGGTAPDPAIVDVREIKEAESGTVFRSCCGDDASPRYQGNSDARSRLGNPDIRVPEGTEKDDGLCARGAEKDKNADRDEKERNEETKDGNRKGNKEVTLETNGQPCAGRRAEGRKLCHVPGGTWLTKPGKKFFASQEGTWKRERRDLLGGAHPP</sequence>
<evidence type="ECO:0000313" key="2">
    <source>
        <dbReference type="EMBL" id="KAJ1172615.1"/>
    </source>
</evidence>
<name>A0AAV7T7G0_PLEWA</name>
<feature type="region of interest" description="Disordered" evidence="1">
    <location>
        <begin position="174"/>
        <end position="193"/>
    </location>
</feature>
<feature type="compositionally biased region" description="Basic and acidic residues" evidence="1">
    <location>
        <begin position="92"/>
        <end position="137"/>
    </location>
</feature>
<gene>
    <name evidence="2" type="ORF">NDU88_004459</name>
</gene>
<dbReference type="Proteomes" id="UP001066276">
    <property type="component" value="Chromosome 4_1"/>
</dbReference>
<reference evidence="2" key="1">
    <citation type="journal article" date="2022" name="bioRxiv">
        <title>Sequencing and chromosome-scale assembly of the giantPleurodeles waltlgenome.</title>
        <authorList>
            <person name="Brown T."/>
            <person name="Elewa A."/>
            <person name="Iarovenko S."/>
            <person name="Subramanian E."/>
            <person name="Araus A.J."/>
            <person name="Petzold A."/>
            <person name="Susuki M."/>
            <person name="Suzuki K.-i.T."/>
            <person name="Hayashi T."/>
            <person name="Toyoda A."/>
            <person name="Oliveira C."/>
            <person name="Osipova E."/>
            <person name="Leigh N.D."/>
            <person name="Simon A."/>
            <person name="Yun M.H."/>
        </authorList>
    </citation>
    <scope>NUCLEOTIDE SEQUENCE</scope>
    <source>
        <strain evidence="2">20211129_DDA</strain>
        <tissue evidence="2">Liver</tissue>
    </source>
</reference>
<dbReference type="EMBL" id="JANPWB010000007">
    <property type="protein sequence ID" value="KAJ1172615.1"/>
    <property type="molecule type" value="Genomic_DNA"/>
</dbReference>
<evidence type="ECO:0000256" key="1">
    <source>
        <dbReference type="SAM" id="MobiDB-lite"/>
    </source>
</evidence>
<dbReference type="AlphaFoldDB" id="A0AAV7T7G0"/>